<dbReference type="AlphaFoldDB" id="F2L4X1"/>
<dbReference type="Gene3D" id="3.40.50.880">
    <property type="match status" value="1"/>
</dbReference>
<dbReference type="InterPro" id="IPR029062">
    <property type="entry name" value="Class_I_gatase-like"/>
</dbReference>
<evidence type="ECO:0000313" key="3">
    <source>
        <dbReference type="Proteomes" id="UP000008138"/>
    </source>
</evidence>
<dbReference type="RefSeq" id="WP_013680810.1">
    <property type="nucleotide sequence ID" value="NC_015315.1"/>
</dbReference>
<gene>
    <name evidence="2" type="ordered locus">TUZN_2017</name>
</gene>
<organism evidence="2 3">
    <name type="scientific">Thermoproteus uzoniensis (strain 768-20)</name>
    <dbReference type="NCBI Taxonomy" id="999630"/>
    <lineage>
        <taxon>Archaea</taxon>
        <taxon>Thermoproteota</taxon>
        <taxon>Thermoprotei</taxon>
        <taxon>Thermoproteales</taxon>
        <taxon>Thermoproteaceae</taxon>
        <taxon>Thermoproteus</taxon>
    </lineage>
</organism>
<dbReference type="KEGG" id="tuz:TUZN_2017"/>
<protein>
    <recommendedName>
        <fullName evidence="1">DJ-1/PfpI domain-containing protein</fullName>
    </recommendedName>
</protein>
<name>F2L4X1_THEU7</name>
<dbReference type="OrthoDB" id="26509at2157"/>
<reference evidence="2 3" key="1">
    <citation type="journal article" date="2011" name="J. Bacteriol.">
        <title>Complete genome sequence of the thermoacidophilic crenarchaeon Thermoproteus uzoniensis 768-20.</title>
        <authorList>
            <person name="Mardanov A.V."/>
            <person name="Gumerov V.M."/>
            <person name="Beletsky A.V."/>
            <person name="Prokofeva M.I."/>
            <person name="Bonch-Osmolovskaya E.A."/>
            <person name="Ravin N.V."/>
            <person name="Skryabin K.G."/>
        </authorList>
    </citation>
    <scope>NUCLEOTIDE SEQUENCE [LARGE SCALE GENOMIC DNA]</scope>
    <source>
        <strain evidence="2 3">768-20</strain>
    </source>
</reference>
<evidence type="ECO:0000313" key="2">
    <source>
        <dbReference type="EMBL" id="AEA13475.1"/>
    </source>
</evidence>
<reference key="2">
    <citation type="submission" date="2011-03" db="EMBL/GenBank/DDBJ databases">
        <title>Complete genome sequence of the thermoacidophilic crenarchaeon Thermoproteus uzoniensis 768-20.</title>
        <authorList>
            <person name="Mardanov A.V."/>
            <person name="Gumerov V.M."/>
            <person name="Beletsky A.V."/>
            <person name="Prokofeva M.I."/>
            <person name="Bonch-Osmolovskaya E.A."/>
            <person name="Ravin N.V."/>
            <person name="Skryabin K.G."/>
        </authorList>
    </citation>
    <scope>NUCLEOTIDE SEQUENCE</scope>
    <source>
        <strain>768-20</strain>
    </source>
</reference>
<keyword evidence="3" id="KW-1185">Reference proteome</keyword>
<dbReference type="eggNOG" id="arCOG00769">
    <property type="taxonomic scope" value="Archaea"/>
</dbReference>
<accession>F2L4X1</accession>
<dbReference type="HOGENOM" id="CLU_1536745_0_0_2"/>
<dbReference type="GeneID" id="10361528"/>
<proteinExistence type="predicted"/>
<dbReference type="STRING" id="999630.TUZN_2017"/>
<dbReference type="Proteomes" id="UP000008138">
    <property type="component" value="Chromosome"/>
</dbReference>
<evidence type="ECO:0000259" key="1">
    <source>
        <dbReference type="Pfam" id="PF01965"/>
    </source>
</evidence>
<feature type="domain" description="DJ-1/PfpI" evidence="1">
    <location>
        <begin position="20"/>
        <end position="166"/>
    </location>
</feature>
<dbReference type="SUPFAM" id="SSF52317">
    <property type="entry name" value="Class I glutamine amidotransferase-like"/>
    <property type="match status" value="1"/>
</dbReference>
<dbReference type="Pfam" id="PF01965">
    <property type="entry name" value="DJ-1_PfpI"/>
    <property type="match status" value="1"/>
</dbReference>
<dbReference type="EMBL" id="CP002590">
    <property type="protein sequence ID" value="AEA13475.1"/>
    <property type="molecule type" value="Genomic_DNA"/>
</dbReference>
<dbReference type="InterPro" id="IPR002818">
    <property type="entry name" value="DJ-1/PfpI"/>
</dbReference>
<sequence>MAKGLIYVIDDVRGEYATLKSYLSSQGYDLSTAVGARDVNVNYDIDFKNIKNIDQVIKSFDTYILIGGYKMYYFVTNKKPPNKKSEMAIDVEQLANMTKGFIEAGATVLAPFVVPAYLAKLGALSGLRATVYPVTELINILRTNNVIYVNKPIVKEKNIITIKDVRAISAKDLAQVLREGA</sequence>